<dbReference type="EMBL" id="LAZR01000098">
    <property type="protein sequence ID" value="KKN91938.1"/>
    <property type="molecule type" value="Genomic_DNA"/>
</dbReference>
<organism evidence="1">
    <name type="scientific">marine sediment metagenome</name>
    <dbReference type="NCBI Taxonomy" id="412755"/>
    <lineage>
        <taxon>unclassified sequences</taxon>
        <taxon>metagenomes</taxon>
        <taxon>ecological metagenomes</taxon>
    </lineage>
</organism>
<reference evidence="1" key="1">
    <citation type="journal article" date="2015" name="Nature">
        <title>Complex archaea that bridge the gap between prokaryotes and eukaryotes.</title>
        <authorList>
            <person name="Spang A."/>
            <person name="Saw J.H."/>
            <person name="Jorgensen S.L."/>
            <person name="Zaremba-Niedzwiedzka K."/>
            <person name="Martijn J."/>
            <person name="Lind A.E."/>
            <person name="van Eijk R."/>
            <person name="Schleper C."/>
            <person name="Guy L."/>
            <person name="Ettema T.J."/>
        </authorList>
    </citation>
    <scope>NUCLEOTIDE SEQUENCE</scope>
</reference>
<name>A0A0F9XIY0_9ZZZZ</name>
<accession>A0A0F9XIY0</accession>
<dbReference type="AlphaFoldDB" id="A0A0F9XIY0"/>
<feature type="non-terminal residue" evidence="1">
    <location>
        <position position="21"/>
    </location>
</feature>
<gene>
    <name evidence="1" type="ORF">LCGC14_0212190</name>
</gene>
<sequence length="21" mass="2052">MGKALAEAALDAGHEVIIVSG</sequence>
<proteinExistence type="predicted"/>
<evidence type="ECO:0008006" key="2">
    <source>
        <dbReference type="Google" id="ProtNLM"/>
    </source>
</evidence>
<comment type="caution">
    <text evidence="1">The sequence shown here is derived from an EMBL/GenBank/DDBJ whole genome shotgun (WGS) entry which is preliminary data.</text>
</comment>
<protein>
    <recommendedName>
        <fullName evidence="2">NAD(P)-binding domain-containing protein</fullName>
    </recommendedName>
</protein>
<evidence type="ECO:0000313" key="1">
    <source>
        <dbReference type="EMBL" id="KKN91938.1"/>
    </source>
</evidence>